<dbReference type="EMBL" id="KY630187">
    <property type="protein sequence ID" value="AQW88657.1"/>
    <property type="molecule type" value="Genomic_DNA"/>
</dbReference>
<dbReference type="Gene3D" id="3.40.50.300">
    <property type="entry name" value="P-loop containing nucleotide triphosphate hydrolases"/>
    <property type="match status" value="1"/>
</dbReference>
<reference evidence="2" key="1">
    <citation type="submission" date="2017-02" db="EMBL/GenBank/DDBJ databases">
        <title>Genome sequence of Serratia marcescens phage BF.</title>
        <authorList>
            <person name="Casey E."/>
            <person name="Fitzgerald B."/>
            <person name="Mahony J."/>
            <person name="Lugli G."/>
            <person name="Ventura M."/>
            <person name="van Sinderen D."/>
        </authorList>
    </citation>
    <scope>NUCLEOTIDE SEQUENCE [LARGE SCALE GENOMIC DNA]</scope>
</reference>
<dbReference type="Pfam" id="PF13521">
    <property type="entry name" value="AAA_28"/>
    <property type="match status" value="1"/>
</dbReference>
<accession>A0A1S6UAE2</accession>
<dbReference type="OrthoDB" id="10772at10239"/>
<evidence type="ECO:0000259" key="1">
    <source>
        <dbReference type="Pfam" id="PF13521"/>
    </source>
</evidence>
<gene>
    <name evidence="2" type="ORF">BF_0132</name>
</gene>
<organism evidence="2 3">
    <name type="scientific">Serratia phage BF</name>
    <dbReference type="NCBI Taxonomy" id="1962671"/>
    <lineage>
        <taxon>Viruses</taxon>
        <taxon>Duplodnaviria</taxon>
        <taxon>Heunggongvirae</taxon>
        <taxon>Uroviricota</taxon>
        <taxon>Caudoviricetes</taxon>
        <taxon>Eneladusvirus</taxon>
        <taxon>Eneladusvirus BF</taxon>
    </lineage>
</organism>
<feature type="domain" description="NadR/Ttd14 AAA" evidence="1">
    <location>
        <begin position="7"/>
        <end position="165"/>
    </location>
</feature>
<protein>
    <submittedName>
        <fullName evidence="2">AAA domain-containing protein</fullName>
    </submittedName>
</protein>
<evidence type="ECO:0000313" key="2">
    <source>
        <dbReference type="EMBL" id="AQW88657.1"/>
    </source>
</evidence>
<name>A0A1S6UAE2_9CAUD</name>
<dbReference type="InterPro" id="IPR027417">
    <property type="entry name" value="P-loop_NTPase"/>
</dbReference>
<sequence>MKNTIIVNLVGGPCCGKSTTAAGLFAKMKLHTKQQVEIVTEVIKDYVYDENKMAMQDQVLITANQNHRLFRLKGKVDFVVSDASLLNGIVYNEFYHDMENISSRVAFQLYEQYENIVFLLPRKPEYDQYGRTQTLEEAKELDRLFVENLEHLRIPYIDMREYTHEEMPDRILDVLSNRFGFDVH</sequence>
<dbReference type="SUPFAM" id="SSF52540">
    <property type="entry name" value="P-loop containing nucleoside triphosphate hydrolases"/>
    <property type="match status" value="1"/>
</dbReference>
<evidence type="ECO:0000313" key="3">
    <source>
        <dbReference type="Proteomes" id="UP000221837"/>
    </source>
</evidence>
<dbReference type="InterPro" id="IPR038727">
    <property type="entry name" value="NadR/Ttd14_AAA_dom"/>
</dbReference>
<keyword evidence="3" id="KW-1185">Reference proteome</keyword>
<dbReference type="Proteomes" id="UP000221837">
    <property type="component" value="Genome"/>
</dbReference>
<proteinExistence type="predicted"/>